<sequence length="192" mass="21438">MISKMCVILSLVINKFQVVCAHGLWLEPFLRQGIWISLRTFSLRKHYQELTGCSSGNEKQDGNMIIVRRFASVAKGVQPDGQIPALTMFIGICFPFSAEFLSFFSRLVFAPTTYFMCIILGVALMIVAPIGGLRKIIVEAKTRMMNESRNLLASCNKSNSSFNSVLPSSCLHICKRSCISQLKGAIQFSYLH</sequence>
<name>A0AAD8L184_TARER</name>
<keyword evidence="4" id="KW-1185">Reference proteome</keyword>
<proteinExistence type="predicted"/>
<keyword evidence="1" id="KW-0812">Transmembrane</keyword>
<reference evidence="3" key="1">
    <citation type="journal article" date="2023" name="bioRxiv">
        <title>Improved chromosome-level genome assembly for marigold (Tagetes erecta).</title>
        <authorList>
            <person name="Jiang F."/>
            <person name="Yuan L."/>
            <person name="Wang S."/>
            <person name="Wang H."/>
            <person name="Xu D."/>
            <person name="Wang A."/>
            <person name="Fan W."/>
        </authorList>
    </citation>
    <scope>NUCLEOTIDE SEQUENCE</scope>
    <source>
        <strain evidence="3">WSJ</strain>
        <tissue evidence="3">Leaf</tissue>
    </source>
</reference>
<evidence type="ECO:0000256" key="1">
    <source>
        <dbReference type="SAM" id="Phobius"/>
    </source>
</evidence>
<organism evidence="3 4">
    <name type="scientific">Tagetes erecta</name>
    <name type="common">African marigold</name>
    <dbReference type="NCBI Taxonomy" id="13708"/>
    <lineage>
        <taxon>Eukaryota</taxon>
        <taxon>Viridiplantae</taxon>
        <taxon>Streptophyta</taxon>
        <taxon>Embryophyta</taxon>
        <taxon>Tracheophyta</taxon>
        <taxon>Spermatophyta</taxon>
        <taxon>Magnoliopsida</taxon>
        <taxon>eudicotyledons</taxon>
        <taxon>Gunneridae</taxon>
        <taxon>Pentapetalae</taxon>
        <taxon>asterids</taxon>
        <taxon>campanulids</taxon>
        <taxon>Asterales</taxon>
        <taxon>Asteraceae</taxon>
        <taxon>Asteroideae</taxon>
        <taxon>Heliantheae alliance</taxon>
        <taxon>Tageteae</taxon>
        <taxon>Tagetes</taxon>
    </lineage>
</organism>
<feature type="chain" id="PRO_5042218852" evidence="2">
    <location>
        <begin position="22"/>
        <end position="192"/>
    </location>
</feature>
<comment type="caution">
    <text evidence="3">The sequence shown here is derived from an EMBL/GenBank/DDBJ whole genome shotgun (WGS) entry which is preliminary data.</text>
</comment>
<gene>
    <name evidence="3" type="ORF">QVD17_09601</name>
</gene>
<protein>
    <submittedName>
        <fullName evidence="3">Uncharacterized protein</fullName>
    </submittedName>
</protein>
<evidence type="ECO:0000313" key="3">
    <source>
        <dbReference type="EMBL" id="KAK1432703.1"/>
    </source>
</evidence>
<dbReference type="AlphaFoldDB" id="A0AAD8L184"/>
<dbReference type="Proteomes" id="UP001229421">
    <property type="component" value="Unassembled WGS sequence"/>
</dbReference>
<keyword evidence="1" id="KW-1133">Transmembrane helix</keyword>
<feature type="transmembrane region" description="Helical" evidence="1">
    <location>
        <begin position="113"/>
        <end position="133"/>
    </location>
</feature>
<evidence type="ECO:0000256" key="2">
    <source>
        <dbReference type="SAM" id="SignalP"/>
    </source>
</evidence>
<keyword evidence="1" id="KW-0472">Membrane</keyword>
<dbReference type="EMBL" id="JAUHHV010000002">
    <property type="protein sequence ID" value="KAK1432703.1"/>
    <property type="molecule type" value="Genomic_DNA"/>
</dbReference>
<keyword evidence="2" id="KW-0732">Signal</keyword>
<accession>A0AAD8L184</accession>
<feature type="signal peptide" evidence="2">
    <location>
        <begin position="1"/>
        <end position="21"/>
    </location>
</feature>
<evidence type="ECO:0000313" key="4">
    <source>
        <dbReference type="Proteomes" id="UP001229421"/>
    </source>
</evidence>